<name>A0A9P6LCV9_9PEZI</name>
<feature type="compositionally biased region" description="Low complexity" evidence="1">
    <location>
        <begin position="837"/>
        <end position="853"/>
    </location>
</feature>
<reference evidence="2" key="1">
    <citation type="submission" date="2020-03" db="EMBL/GenBank/DDBJ databases">
        <authorList>
            <person name="He L."/>
        </authorList>
    </citation>
    <scope>NUCLEOTIDE SEQUENCE</scope>
    <source>
        <strain evidence="2">CkLH20</strain>
    </source>
</reference>
<keyword evidence="3" id="KW-1185">Reference proteome</keyword>
<comment type="caution">
    <text evidence="2">The sequence shown here is derived from an EMBL/GenBank/DDBJ whole genome shotgun (WGS) entry which is preliminary data.</text>
</comment>
<feature type="region of interest" description="Disordered" evidence="1">
    <location>
        <begin position="342"/>
        <end position="389"/>
    </location>
</feature>
<feature type="compositionally biased region" description="Low complexity" evidence="1">
    <location>
        <begin position="429"/>
        <end position="458"/>
    </location>
</feature>
<proteinExistence type="predicted"/>
<feature type="compositionally biased region" description="Low complexity" evidence="1">
    <location>
        <begin position="402"/>
        <end position="417"/>
    </location>
</feature>
<gene>
    <name evidence="2" type="ORF">CkaCkLH20_12678</name>
</gene>
<feature type="compositionally biased region" description="Polar residues" evidence="1">
    <location>
        <begin position="772"/>
        <end position="787"/>
    </location>
</feature>
<reference evidence="2" key="2">
    <citation type="submission" date="2020-11" db="EMBL/GenBank/DDBJ databases">
        <title>Whole genome sequencing of Colletotrichum sp.</title>
        <authorList>
            <person name="Li H."/>
        </authorList>
    </citation>
    <scope>NUCLEOTIDE SEQUENCE</scope>
    <source>
        <strain evidence="2">CkLH20</strain>
    </source>
</reference>
<dbReference type="AlphaFoldDB" id="A0A9P6LCV9"/>
<feature type="compositionally biased region" description="Low complexity" evidence="1">
    <location>
        <begin position="373"/>
        <end position="388"/>
    </location>
</feature>
<dbReference type="GeneID" id="62168465"/>
<evidence type="ECO:0000313" key="2">
    <source>
        <dbReference type="EMBL" id="KAF9869879.1"/>
    </source>
</evidence>
<sequence>MTQINLPPDLPPIPNRGMHRDVAQHAAPTNDRLIVSCRMPSGTTQQDTNLILDNICQLLCLEITSHAPFQEDTRDQAAYHVGWHDAIHSLRHLILSRDHSSEARTRIDGIPLAPEFNESVSLSDATDMLMSTFQPFAMTPSSPISREMGKKKEPQASLFPSGGLFSPVSVHSRRPDGPCDMRFLNEDVPSNRSPFNSSDSSSTPFNTPSSSALSSPIDTVLRNVLTAPRDQSGPETNRLNQSKIINGIDTTKLLMLYEREARVSEHRIITELARSNILRQSILQDRFFGNVPSFETDAVEVEEFGAEINEPFVGAPQQKRAISEARQTFLEWSRNEPSYKRMLKPSLYHPPETRRQPRTGPTPVSASTCNLFGSSSTSGAGSSNSSTGLFGGRSSSTCNLFGSSGTSGAASSNSSTGLFGGRSSPMPWTSGAGSGNSSTGLFGGRSSSLFGTSGVSSSNPPTGGLFGGPSTPIPARSSTSREAEVGISGVSSGSSSTGGFFGNLSASMPARSSTSREIGMPGVSSGSSSTGGLFGNLSAPMPARSSTPRETGFGTPLVNSSSSPTGVVWGGLNAPLPAHLHPAKDTDIEREIRAESIVCGPTLRVHINMFGTETFSRSLLPHLPTVGGCKPQPVGRFPWERSALPSDTDGFSTSDWAASCRKLLALERAELLAEERERLRSLSPARTPTSSSMPERLSPFGEPRRKDVFTHPETGLVPVSSSLPLGNVTKTDTTASPEPVELPASTSFDRNAPPPEPNSAEYAANSVKPLFSQITPSDAPKSPSSHSLRSRRGEYDVNPLINLQTATRPLPSQRPVAAAASRHSPSMTRSELPPAGLSSPTSLASITSSTPSLFQMPGQFPIQQDSRPVPLVEVPTDQSEEEDSELPKIVLTSADSSDNEEEDL</sequence>
<feature type="compositionally biased region" description="Polar residues" evidence="1">
    <location>
        <begin position="719"/>
        <end position="736"/>
    </location>
</feature>
<feature type="compositionally biased region" description="Polar residues" evidence="1">
    <location>
        <begin position="362"/>
        <end position="372"/>
    </location>
</feature>
<dbReference type="RefSeq" id="XP_038739340.1">
    <property type="nucleotide sequence ID" value="XM_038895391.1"/>
</dbReference>
<accession>A0A9P6LCV9</accession>
<feature type="compositionally biased region" description="Low complexity" evidence="1">
    <location>
        <begin position="485"/>
        <end position="495"/>
    </location>
</feature>
<feature type="region of interest" description="Disordered" evidence="1">
    <location>
        <begin position="677"/>
        <end position="904"/>
    </location>
</feature>
<feature type="region of interest" description="Disordered" evidence="1">
    <location>
        <begin position="140"/>
        <end position="214"/>
    </location>
</feature>
<feature type="compositionally biased region" description="Low complexity" evidence="1">
    <location>
        <begin position="190"/>
        <end position="211"/>
    </location>
</feature>
<evidence type="ECO:0000256" key="1">
    <source>
        <dbReference type="SAM" id="MobiDB-lite"/>
    </source>
</evidence>
<feature type="compositionally biased region" description="Polar residues" evidence="1">
    <location>
        <begin position="507"/>
        <end position="516"/>
    </location>
</feature>
<feature type="region of interest" description="Disordered" evidence="1">
    <location>
        <begin position="507"/>
        <end position="550"/>
    </location>
</feature>
<evidence type="ECO:0000313" key="3">
    <source>
        <dbReference type="Proteomes" id="UP000781932"/>
    </source>
</evidence>
<feature type="region of interest" description="Disordered" evidence="1">
    <location>
        <begin position="402"/>
        <end position="495"/>
    </location>
</feature>
<organism evidence="2 3">
    <name type="scientific">Colletotrichum karsti</name>
    <dbReference type="NCBI Taxonomy" id="1095194"/>
    <lineage>
        <taxon>Eukaryota</taxon>
        <taxon>Fungi</taxon>
        <taxon>Dikarya</taxon>
        <taxon>Ascomycota</taxon>
        <taxon>Pezizomycotina</taxon>
        <taxon>Sordariomycetes</taxon>
        <taxon>Hypocreomycetidae</taxon>
        <taxon>Glomerellales</taxon>
        <taxon>Glomerellaceae</taxon>
        <taxon>Colletotrichum</taxon>
        <taxon>Colletotrichum boninense species complex</taxon>
    </lineage>
</organism>
<feature type="compositionally biased region" description="Low complexity" evidence="1">
    <location>
        <begin position="519"/>
        <end position="538"/>
    </location>
</feature>
<feature type="compositionally biased region" description="Basic and acidic residues" evidence="1">
    <location>
        <begin position="173"/>
        <end position="185"/>
    </location>
</feature>
<protein>
    <submittedName>
        <fullName evidence="2">Uncharacterized protein</fullName>
    </submittedName>
</protein>
<dbReference type="OrthoDB" id="4851861at2759"/>
<dbReference type="Proteomes" id="UP000781932">
    <property type="component" value="Unassembled WGS sequence"/>
</dbReference>
<dbReference type="EMBL" id="JAATWM020000063">
    <property type="protein sequence ID" value="KAF9869879.1"/>
    <property type="molecule type" value="Genomic_DNA"/>
</dbReference>